<feature type="compositionally biased region" description="Basic and acidic residues" evidence="2">
    <location>
        <begin position="113"/>
        <end position="122"/>
    </location>
</feature>
<accession>A0A9P9YTM9</accession>
<proteinExistence type="predicted"/>
<feature type="coiled-coil region" evidence="1">
    <location>
        <begin position="194"/>
        <end position="234"/>
    </location>
</feature>
<evidence type="ECO:0000256" key="2">
    <source>
        <dbReference type="SAM" id="MobiDB-lite"/>
    </source>
</evidence>
<feature type="region of interest" description="Disordered" evidence="2">
    <location>
        <begin position="1"/>
        <end position="176"/>
    </location>
</feature>
<protein>
    <submittedName>
        <fullName evidence="3">Uncharacterized protein</fullName>
    </submittedName>
</protein>
<gene>
    <name evidence="3" type="ORF">M5D96_004241</name>
</gene>
<reference evidence="3" key="1">
    <citation type="journal article" date="2023" name="Genome Biol. Evol.">
        <title>Long-read-based Genome Assembly of Drosophila gunungcola Reveals Fewer Chemosensory Genes in Flower-breeding Species.</title>
        <authorList>
            <person name="Negi A."/>
            <person name="Liao B.Y."/>
            <person name="Yeh S.D."/>
        </authorList>
    </citation>
    <scope>NUCLEOTIDE SEQUENCE</scope>
    <source>
        <strain evidence="3">Sukarami</strain>
    </source>
</reference>
<keyword evidence="4" id="KW-1185">Reference proteome</keyword>
<dbReference type="Proteomes" id="UP001059596">
    <property type="component" value="Unassembled WGS sequence"/>
</dbReference>
<feature type="compositionally biased region" description="Basic and acidic residues" evidence="2">
    <location>
        <begin position="132"/>
        <end position="173"/>
    </location>
</feature>
<evidence type="ECO:0000313" key="4">
    <source>
        <dbReference type="Proteomes" id="UP001059596"/>
    </source>
</evidence>
<feature type="compositionally biased region" description="Basic and acidic residues" evidence="2">
    <location>
        <begin position="24"/>
        <end position="58"/>
    </location>
</feature>
<comment type="caution">
    <text evidence="3">The sequence shown here is derived from an EMBL/GenBank/DDBJ whole genome shotgun (WGS) entry which is preliminary data.</text>
</comment>
<organism evidence="3 4">
    <name type="scientific">Drosophila gunungcola</name>
    <name type="common">fruit fly</name>
    <dbReference type="NCBI Taxonomy" id="103775"/>
    <lineage>
        <taxon>Eukaryota</taxon>
        <taxon>Metazoa</taxon>
        <taxon>Ecdysozoa</taxon>
        <taxon>Arthropoda</taxon>
        <taxon>Hexapoda</taxon>
        <taxon>Insecta</taxon>
        <taxon>Pterygota</taxon>
        <taxon>Neoptera</taxon>
        <taxon>Endopterygota</taxon>
        <taxon>Diptera</taxon>
        <taxon>Brachycera</taxon>
        <taxon>Muscomorpha</taxon>
        <taxon>Ephydroidea</taxon>
        <taxon>Drosophilidae</taxon>
        <taxon>Drosophila</taxon>
        <taxon>Sophophora</taxon>
    </lineage>
</organism>
<evidence type="ECO:0000256" key="1">
    <source>
        <dbReference type="SAM" id="Coils"/>
    </source>
</evidence>
<keyword evidence="1" id="KW-0175">Coiled coil</keyword>
<dbReference type="EMBL" id="JAMKOV010000002">
    <property type="protein sequence ID" value="KAI8042918.1"/>
    <property type="molecule type" value="Genomic_DNA"/>
</dbReference>
<dbReference type="AlphaFoldDB" id="A0A9P9YTM9"/>
<dbReference type="OrthoDB" id="7860247at2759"/>
<evidence type="ECO:0000313" key="3">
    <source>
        <dbReference type="EMBL" id="KAI8042918.1"/>
    </source>
</evidence>
<name>A0A9P9YTM9_9MUSC</name>
<feature type="compositionally biased region" description="Basic and acidic residues" evidence="2">
    <location>
        <begin position="80"/>
        <end position="105"/>
    </location>
</feature>
<sequence>MEEAKILENQMSSPADKMNPASAQKEHDGLHLMHLSDSKDSLDPMNNDLEKDQGKVDVAENQGQQEGETNEYNKISEAQLENREINEDSGKSKEKSQEKLIDTESNKTLTVEKNQENIKDNEQGEENLESLSGKKENENLIEVKDLVIPKEQDTTAESEHELENTQEKLEKPKKTIKTIAAEESTKNEKKNDPLEKIRQDMEQYFRGIVALEEKKKLQDEMNTKEAEAIVNEEQKRKNLMEMLKDFSHTTLSSSSTSSGKTPRSVVAAILQRTAKAEYKRKMSILTDNLSFRLGLIKQLKHDMKNNFKNEAQQLYSEYHSIKNQTQYRPTLSEMHTVHTIQKSSQL</sequence>